<keyword evidence="4" id="KW-1185">Reference proteome</keyword>
<protein>
    <recommendedName>
        <fullName evidence="1">Telomerase reverse transcriptase</fullName>
        <ecNumber evidence="1">2.7.7.49</ecNumber>
    </recommendedName>
    <alternativeName>
        <fullName evidence="1">Telomerase catalytic subunit</fullName>
    </alternativeName>
</protein>
<keyword evidence="1" id="KW-0695">RNA-directed DNA polymerase</keyword>
<dbReference type="Gene3D" id="1.10.357.90">
    <property type="match status" value="1"/>
</dbReference>
<dbReference type="EMBL" id="QDEB01104398">
    <property type="protein sequence ID" value="RZC14254.1"/>
    <property type="molecule type" value="Genomic_DNA"/>
</dbReference>
<keyword evidence="1" id="KW-0158">Chromosome</keyword>
<dbReference type="Pfam" id="PF00078">
    <property type="entry name" value="RVT_1"/>
    <property type="match status" value="1"/>
</dbReference>
<dbReference type="AlphaFoldDB" id="A0A482VFI3"/>
<dbReference type="Pfam" id="PF17984">
    <property type="entry name" value="TERT_thumb"/>
    <property type="match status" value="1"/>
</dbReference>
<evidence type="ECO:0000256" key="1">
    <source>
        <dbReference type="RuleBase" id="RU365061"/>
    </source>
</evidence>
<comment type="catalytic activity">
    <reaction evidence="1">
        <text>DNA(n) + a 2'-deoxyribonucleoside 5'-triphosphate = DNA(n+1) + diphosphate</text>
        <dbReference type="Rhea" id="RHEA:22508"/>
        <dbReference type="Rhea" id="RHEA-COMP:17339"/>
        <dbReference type="Rhea" id="RHEA-COMP:17340"/>
        <dbReference type="ChEBI" id="CHEBI:33019"/>
        <dbReference type="ChEBI" id="CHEBI:61560"/>
        <dbReference type="ChEBI" id="CHEBI:173112"/>
        <dbReference type="EC" id="2.7.7.49"/>
    </reaction>
</comment>
<feature type="domain" description="Reverse transcriptase" evidence="2">
    <location>
        <begin position="1"/>
        <end position="170"/>
    </location>
</feature>
<evidence type="ECO:0000313" key="3">
    <source>
        <dbReference type="EMBL" id="RZC14254.1"/>
    </source>
</evidence>
<sequence length="372" mass="44178">MRGNHTTLFDGWKSYVRRHGDRRMYGVKLDIKDAYGNVDVRFLIVLISALRSEFLSDFEAEFVIERVKNQFVTFRKRVYQWRHGLLQGDRLSACLCELYMSYLDKTLPEVKPNCFMDRTVDDYIFCSTEAHEVVNFMREVRVTHQINETKTRTNVACGSDEEIPYCGKLFNLATKEVKKLYVFGRQYNIRHKFKLWNFKRTISETDVKLFLKKAMKFAYNNNCFTKMELNTVFNSQRTVLENFFEGMIYAAYKFDAAVMAVRNVLGENTDFILDVLHETVQQYSISVRRKVECYKGDYYREVITQQHLKILAYKAFVLVFKRRNEIYKNIIKEIKSVCDLKLHFSSSFIDYKYFTRLPAAFKDVKVNRSISM</sequence>
<dbReference type="Gene3D" id="3.30.70.2630">
    <property type="match status" value="2"/>
</dbReference>
<keyword evidence="1" id="KW-0460">Magnesium</keyword>
<name>A0A482VFI3_ASBVE</name>
<dbReference type="InterPro" id="IPR003545">
    <property type="entry name" value="Telomerase_RT"/>
</dbReference>
<dbReference type="InterPro" id="IPR043502">
    <property type="entry name" value="DNA/RNA_pol_sf"/>
</dbReference>
<accession>A0A482VFI3</accession>
<keyword evidence="1" id="KW-0479">Metal-binding</keyword>
<dbReference type="GO" id="GO:0042162">
    <property type="term" value="F:telomeric DNA binding"/>
    <property type="evidence" value="ECO:0007669"/>
    <property type="project" value="TreeGrafter"/>
</dbReference>
<comment type="subcellular location">
    <subcellularLocation>
        <location evidence="1">Nucleus</location>
    </subcellularLocation>
    <subcellularLocation>
        <location evidence="1">Chromosome</location>
        <location evidence="1">Telomere</location>
    </subcellularLocation>
</comment>
<dbReference type="PROSITE" id="PS50878">
    <property type="entry name" value="RT_POL"/>
    <property type="match status" value="1"/>
</dbReference>
<dbReference type="GO" id="GO:0046872">
    <property type="term" value="F:metal ion binding"/>
    <property type="evidence" value="ECO:0007669"/>
    <property type="project" value="UniProtKB-KW"/>
</dbReference>
<comment type="function">
    <text evidence="1">Telomerase is a ribonucleoprotein enzyme essential for the replication of chromosome termini in most eukaryotes. It elongates telomeres. It is a reverse transcriptase that adds simple sequence repeats to chromosome ends by copying a template sequence within the RNA component of the enzyme.</text>
</comment>
<dbReference type="GO" id="GO:0070034">
    <property type="term" value="F:telomerase RNA binding"/>
    <property type="evidence" value="ECO:0007669"/>
    <property type="project" value="TreeGrafter"/>
</dbReference>
<evidence type="ECO:0000313" key="4">
    <source>
        <dbReference type="Proteomes" id="UP000292052"/>
    </source>
</evidence>
<proteinExistence type="inferred from homology"/>
<dbReference type="OrthoDB" id="289721at2759"/>
<keyword evidence="1" id="KW-0779">Telomere</keyword>
<organism evidence="3 4">
    <name type="scientific">Asbolus verrucosus</name>
    <name type="common">Desert ironclad beetle</name>
    <dbReference type="NCBI Taxonomy" id="1661398"/>
    <lineage>
        <taxon>Eukaryota</taxon>
        <taxon>Metazoa</taxon>
        <taxon>Ecdysozoa</taxon>
        <taxon>Arthropoda</taxon>
        <taxon>Hexapoda</taxon>
        <taxon>Insecta</taxon>
        <taxon>Pterygota</taxon>
        <taxon>Neoptera</taxon>
        <taxon>Endopterygota</taxon>
        <taxon>Coleoptera</taxon>
        <taxon>Polyphaga</taxon>
        <taxon>Cucujiformia</taxon>
        <taxon>Tenebrionidae</taxon>
        <taxon>Pimeliinae</taxon>
        <taxon>Asbolus</taxon>
    </lineage>
</organism>
<dbReference type="GO" id="GO:0007004">
    <property type="term" value="P:telomere maintenance via telomerase"/>
    <property type="evidence" value="ECO:0007669"/>
    <property type="project" value="TreeGrafter"/>
</dbReference>
<dbReference type="SUPFAM" id="SSF56672">
    <property type="entry name" value="DNA/RNA polymerases"/>
    <property type="match status" value="1"/>
</dbReference>
<keyword evidence="1" id="KW-0808">Transferase</keyword>
<dbReference type="CDD" id="cd01648">
    <property type="entry name" value="TERT"/>
    <property type="match status" value="1"/>
</dbReference>
<dbReference type="GO" id="GO:0003720">
    <property type="term" value="F:telomerase activity"/>
    <property type="evidence" value="ECO:0007669"/>
    <property type="project" value="InterPro"/>
</dbReference>
<keyword evidence="1" id="KW-0548">Nucleotidyltransferase</keyword>
<dbReference type="Proteomes" id="UP000292052">
    <property type="component" value="Unassembled WGS sequence"/>
</dbReference>
<dbReference type="InterPro" id="IPR000477">
    <property type="entry name" value="RT_dom"/>
</dbReference>
<dbReference type="PANTHER" id="PTHR12066">
    <property type="entry name" value="TELOMERASE REVERSE TRANSCRIPTASE"/>
    <property type="match status" value="1"/>
</dbReference>
<dbReference type="EC" id="2.7.7.49" evidence="1"/>
<comment type="caution">
    <text evidence="3">The sequence shown here is derived from an EMBL/GenBank/DDBJ whole genome shotgun (WGS) entry which is preliminary data.</text>
</comment>
<evidence type="ECO:0000259" key="2">
    <source>
        <dbReference type="PROSITE" id="PS50878"/>
    </source>
</evidence>
<dbReference type="PANTHER" id="PTHR12066:SF0">
    <property type="entry name" value="TELOMERASE REVERSE TRANSCRIPTASE"/>
    <property type="match status" value="1"/>
</dbReference>
<gene>
    <name evidence="3" type="ORF">BDFB_014211</name>
</gene>
<keyword evidence="1" id="KW-0539">Nucleus</keyword>
<dbReference type="GO" id="GO:0000333">
    <property type="term" value="C:telomerase catalytic core complex"/>
    <property type="evidence" value="ECO:0007669"/>
    <property type="project" value="TreeGrafter"/>
</dbReference>
<dbReference type="GO" id="GO:0000781">
    <property type="term" value="C:chromosome, telomeric region"/>
    <property type="evidence" value="ECO:0007669"/>
    <property type="project" value="UniProtKB-SubCell"/>
</dbReference>
<reference evidence="3 4" key="1">
    <citation type="submission" date="2017-03" db="EMBL/GenBank/DDBJ databases">
        <title>Genome of the blue death feigning beetle - Asbolus verrucosus.</title>
        <authorList>
            <person name="Rider S.D."/>
        </authorList>
    </citation>
    <scope>NUCLEOTIDE SEQUENCE [LARGE SCALE GENOMIC DNA]</scope>
    <source>
        <strain evidence="3">Butters</strain>
        <tissue evidence="3">Head and leg muscle</tissue>
    </source>
</reference>
<dbReference type="InterPro" id="IPR041580">
    <property type="entry name" value="TERT_thumb"/>
</dbReference>
<comment type="similarity">
    <text evidence="1">Belongs to the reverse transcriptase family. Telomerase subfamily.</text>
</comment>
<dbReference type="STRING" id="1661398.A0A482VFI3"/>